<reference evidence="5" key="1">
    <citation type="journal article" date="2019" name="Int. J. Syst. Evol. Microbiol.">
        <title>The Global Catalogue of Microorganisms (GCM) 10K type strain sequencing project: providing services to taxonomists for standard genome sequencing and annotation.</title>
        <authorList>
            <consortium name="The Broad Institute Genomics Platform"/>
            <consortium name="The Broad Institute Genome Sequencing Center for Infectious Disease"/>
            <person name="Wu L."/>
            <person name="Ma J."/>
        </authorList>
    </citation>
    <scope>NUCLEOTIDE SEQUENCE [LARGE SCALE GENOMIC DNA]</scope>
    <source>
        <strain evidence="5">CGMCC 1.19029</strain>
    </source>
</reference>
<proteinExistence type="predicted"/>
<keyword evidence="2" id="KW-0732">Signal</keyword>
<gene>
    <name evidence="4" type="ORF">ACFO0J_01685</name>
</gene>
<protein>
    <submittedName>
        <fullName evidence="4">Autotransporter domain-containing protein</fullName>
    </submittedName>
</protein>
<feature type="signal peptide" evidence="2">
    <location>
        <begin position="1"/>
        <end position="28"/>
    </location>
</feature>
<evidence type="ECO:0000259" key="3">
    <source>
        <dbReference type="PROSITE" id="PS51208"/>
    </source>
</evidence>
<dbReference type="InterPro" id="IPR036709">
    <property type="entry name" value="Autotransporte_beta_dom_sf"/>
</dbReference>
<dbReference type="Pfam" id="PF03797">
    <property type="entry name" value="Autotransporter"/>
    <property type="match status" value="1"/>
</dbReference>
<evidence type="ECO:0000313" key="4">
    <source>
        <dbReference type="EMBL" id="MFC4296749.1"/>
    </source>
</evidence>
<name>A0ABV8RV68_9BURK</name>
<keyword evidence="5" id="KW-1185">Reference proteome</keyword>
<sequence length="715" mass="75771">MSIFKLHHIRAILALCCLGLPPPGLTQASTEAPWDDSPAPFVLRDQWIAVADDRRVQRSLQLEGAGGFRVAPGRTLWLQGPTLGHPVDPLSPVSLWKLGGGHLELAGAGAPVGQVVLAEGSLGLAHDNALGGPGNGLDMAAGTRLELRPGVRIGQILQVRSAATAQTPPAYWGLPPVAGLAEAAVWRVASGEATLAGHIQADAPIVKDGAGTLRLTGTGFSLGRDPLILAQGGLRIDRLWWGPVLTRPGTVLSGVGQVDEARVAGRLQPGAPDRTGALLIGQRLALLPVAQTRIRIDADGQADRIWSFGTARLGGELWIDPSPGVWTPDRRWVIVQADGGLEYGADGGGDPVPGDGRYVRAVSTLRYLDPVLDYGPNAVTLGLRFNDQGLNTADAAWRGALLDDSRFLRESALAHTAGGRVWAQSWAANTERSGAHGLPGDDRDTAGLQIGISRLMGANSALAVYAGVQETRLTTGAWSSDGSAGSSGTGPGLERTATGGAYRLRDRSAHLGLGVSLARHGGRLALGAAQSWHRADLDRQADPAESPLRSRPAARLSQAWLHVQPETPIPLGSWQLTPYARMVWLRLHRPAVDEHGGLAAVSLDAQTDQRWIGQLGIHLQRPWATPHGDALMRLDLGVRRLWGGSTLSSPQAYRADPARRFEAEGLPLPRHALRLDLGVQAPVARRIHVTLAYTGQHGAGQMQHGVWLGVRGDFR</sequence>
<dbReference type="NCBIfam" id="TIGR01414">
    <property type="entry name" value="autotrans_barl"/>
    <property type="match status" value="1"/>
</dbReference>
<dbReference type="InterPro" id="IPR011050">
    <property type="entry name" value="Pectin_lyase_fold/virulence"/>
</dbReference>
<dbReference type="Gene3D" id="2.40.128.130">
    <property type="entry name" value="Autotransporter beta-domain"/>
    <property type="match status" value="1"/>
</dbReference>
<evidence type="ECO:0000256" key="1">
    <source>
        <dbReference type="SAM" id="MobiDB-lite"/>
    </source>
</evidence>
<comment type="caution">
    <text evidence="4">The sequence shown here is derived from an EMBL/GenBank/DDBJ whole genome shotgun (WGS) entry which is preliminary data.</text>
</comment>
<dbReference type="PROSITE" id="PS51208">
    <property type="entry name" value="AUTOTRANSPORTER"/>
    <property type="match status" value="1"/>
</dbReference>
<feature type="chain" id="PRO_5047067482" evidence="2">
    <location>
        <begin position="29"/>
        <end position="715"/>
    </location>
</feature>
<dbReference type="InterPro" id="IPR005546">
    <property type="entry name" value="Autotransporte_beta"/>
</dbReference>
<dbReference type="SMART" id="SM00869">
    <property type="entry name" value="Autotransporter"/>
    <property type="match status" value="1"/>
</dbReference>
<accession>A0ABV8RV68</accession>
<dbReference type="SUPFAM" id="SSF51126">
    <property type="entry name" value="Pectin lyase-like"/>
    <property type="match status" value="1"/>
</dbReference>
<feature type="region of interest" description="Disordered" evidence="1">
    <location>
        <begin position="476"/>
        <end position="497"/>
    </location>
</feature>
<dbReference type="SUPFAM" id="SSF103515">
    <property type="entry name" value="Autotransporter"/>
    <property type="match status" value="1"/>
</dbReference>
<organism evidence="4 5">
    <name type="scientific">Castellaniella hirudinis</name>
    <dbReference type="NCBI Taxonomy" id="1144617"/>
    <lineage>
        <taxon>Bacteria</taxon>
        <taxon>Pseudomonadati</taxon>
        <taxon>Pseudomonadota</taxon>
        <taxon>Betaproteobacteria</taxon>
        <taxon>Burkholderiales</taxon>
        <taxon>Alcaligenaceae</taxon>
        <taxon>Castellaniella</taxon>
    </lineage>
</organism>
<dbReference type="Proteomes" id="UP001595756">
    <property type="component" value="Unassembled WGS sequence"/>
</dbReference>
<dbReference type="RefSeq" id="WP_376811328.1">
    <property type="nucleotide sequence ID" value="NZ_JBHSDY010000001.1"/>
</dbReference>
<evidence type="ECO:0000313" key="5">
    <source>
        <dbReference type="Proteomes" id="UP001595756"/>
    </source>
</evidence>
<feature type="domain" description="Autotransporter" evidence="3">
    <location>
        <begin position="414"/>
        <end position="714"/>
    </location>
</feature>
<dbReference type="InterPro" id="IPR006315">
    <property type="entry name" value="OM_autotransptr_brl_dom"/>
</dbReference>
<evidence type="ECO:0000256" key="2">
    <source>
        <dbReference type="SAM" id="SignalP"/>
    </source>
</evidence>
<dbReference type="EMBL" id="JBHSDY010000001">
    <property type="protein sequence ID" value="MFC4296749.1"/>
    <property type="molecule type" value="Genomic_DNA"/>
</dbReference>